<keyword evidence="5 6" id="KW-0206">Cytoskeleton</keyword>
<evidence type="ECO:0000256" key="4">
    <source>
        <dbReference type="ARBA" id="ARBA00022701"/>
    </source>
</evidence>
<dbReference type="EMBL" id="VJMJ01000290">
    <property type="protein sequence ID" value="KAF0723970.1"/>
    <property type="molecule type" value="Genomic_DNA"/>
</dbReference>
<dbReference type="InterPro" id="IPR042241">
    <property type="entry name" value="GCP_C_sf"/>
</dbReference>
<dbReference type="GO" id="GO:0051011">
    <property type="term" value="F:microtubule minus-end binding"/>
    <property type="evidence" value="ECO:0007669"/>
    <property type="project" value="TreeGrafter"/>
</dbReference>
<gene>
    <name evidence="8" type="ORF">Ae201684_017243</name>
</gene>
<name>A0A6G0W9H2_9STRA</name>
<dbReference type="GO" id="GO:0043015">
    <property type="term" value="F:gamma-tubulin binding"/>
    <property type="evidence" value="ECO:0007669"/>
    <property type="project" value="InterPro"/>
</dbReference>
<evidence type="ECO:0000313" key="8">
    <source>
        <dbReference type="EMBL" id="KAF0723970.1"/>
    </source>
</evidence>
<evidence type="ECO:0000259" key="7">
    <source>
        <dbReference type="Pfam" id="PF04130"/>
    </source>
</evidence>
<dbReference type="GO" id="GO:0051321">
    <property type="term" value="P:meiotic cell cycle"/>
    <property type="evidence" value="ECO:0007669"/>
    <property type="project" value="TreeGrafter"/>
</dbReference>
<comment type="subcellular location">
    <subcellularLocation>
        <location evidence="1 6">Cytoplasm</location>
        <location evidence="1 6">Cytoskeleton</location>
        <location evidence="1 6">Microtubule organizing center</location>
    </subcellularLocation>
</comment>
<reference evidence="8 9" key="1">
    <citation type="submission" date="2019-07" db="EMBL/GenBank/DDBJ databases">
        <title>Genomics analysis of Aphanomyces spp. identifies a new class of oomycete effector associated with host adaptation.</title>
        <authorList>
            <person name="Gaulin E."/>
        </authorList>
    </citation>
    <scope>NUCLEOTIDE SEQUENCE [LARGE SCALE GENOMIC DNA]</scope>
    <source>
        <strain evidence="8 9">ATCC 201684</strain>
    </source>
</reference>
<proteinExistence type="inferred from homology"/>
<evidence type="ECO:0000313" key="9">
    <source>
        <dbReference type="Proteomes" id="UP000481153"/>
    </source>
</evidence>
<evidence type="ECO:0000256" key="1">
    <source>
        <dbReference type="ARBA" id="ARBA00004267"/>
    </source>
</evidence>
<organism evidence="8 9">
    <name type="scientific">Aphanomyces euteiches</name>
    <dbReference type="NCBI Taxonomy" id="100861"/>
    <lineage>
        <taxon>Eukaryota</taxon>
        <taxon>Sar</taxon>
        <taxon>Stramenopiles</taxon>
        <taxon>Oomycota</taxon>
        <taxon>Saprolegniomycetes</taxon>
        <taxon>Saprolegniales</taxon>
        <taxon>Verrucalvaceae</taxon>
        <taxon>Aphanomyces</taxon>
    </lineage>
</organism>
<comment type="caution">
    <text evidence="8">The sequence shown here is derived from an EMBL/GenBank/DDBJ whole genome shotgun (WGS) entry which is preliminary data.</text>
</comment>
<dbReference type="InterPro" id="IPR007259">
    <property type="entry name" value="GCP"/>
</dbReference>
<dbReference type="GO" id="GO:0031122">
    <property type="term" value="P:cytoplasmic microtubule organization"/>
    <property type="evidence" value="ECO:0007669"/>
    <property type="project" value="TreeGrafter"/>
</dbReference>
<evidence type="ECO:0000256" key="2">
    <source>
        <dbReference type="ARBA" id="ARBA00010337"/>
    </source>
</evidence>
<keyword evidence="3 6" id="KW-0963">Cytoplasm</keyword>
<dbReference type="InterPro" id="IPR040457">
    <property type="entry name" value="GCP_C"/>
</dbReference>
<feature type="domain" description="Gamma tubulin complex component C-terminal" evidence="7">
    <location>
        <begin position="59"/>
        <end position="199"/>
    </location>
</feature>
<dbReference type="GO" id="GO:0000922">
    <property type="term" value="C:spindle pole"/>
    <property type="evidence" value="ECO:0007669"/>
    <property type="project" value="InterPro"/>
</dbReference>
<evidence type="ECO:0000256" key="3">
    <source>
        <dbReference type="ARBA" id="ARBA00022490"/>
    </source>
</evidence>
<dbReference type="GO" id="GO:0005874">
    <property type="term" value="C:microtubule"/>
    <property type="evidence" value="ECO:0007669"/>
    <property type="project" value="UniProtKB-KW"/>
</dbReference>
<dbReference type="GO" id="GO:0000278">
    <property type="term" value="P:mitotic cell cycle"/>
    <property type="evidence" value="ECO:0007669"/>
    <property type="project" value="TreeGrafter"/>
</dbReference>
<evidence type="ECO:0000256" key="5">
    <source>
        <dbReference type="ARBA" id="ARBA00023212"/>
    </source>
</evidence>
<keyword evidence="9" id="KW-1185">Reference proteome</keyword>
<dbReference type="GO" id="GO:0007020">
    <property type="term" value="P:microtubule nucleation"/>
    <property type="evidence" value="ECO:0007669"/>
    <property type="project" value="InterPro"/>
</dbReference>
<dbReference type="Gene3D" id="1.20.120.1900">
    <property type="entry name" value="Gamma-tubulin complex, C-terminal domain"/>
    <property type="match status" value="1"/>
</dbReference>
<dbReference type="PANTHER" id="PTHR19302">
    <property type="entry name" value="GAMMA TUBULIN COMPLEX PROTEIN"/>
    <property type="match status" value="1"/>
</dbReference>
<evidence type="ECO:0000256" key="6">
    <source>
        <dbReference type="RuleBase" id="RU363050"/>
    </source>
</evidence>
<keyword evidence="4 6" id="KW-0493">Microtubule</keyword>
<dbReference type="Proteomes" id="UP000481153">
    <property type="component" value="Unassembled WGS sequence"/>
</dbReference>
<dbReference type="GO" id="GO:0000930">
    <property type="term" value="C:gamma-tubulin complex"/>
    <property type="evidence" value="ECO:0007669"/>
    <property type="project" value="TreeGrafter"/>
</dbReference>
<dbReference type="AlphaFoldDB" id="A0A6G0W9H2"/>
<protein>
    <recommendedName>
        <fullName evidence="6">Spindle pole body component</fullName>
    </recommendedName>
</protein>
<accession>A0A6G0W9H2</accession>
<sequence length="242" mass="27853">MHGWRVHAQATCFFEFSMNLSAELETFSGRKGGVFLGLVLLPGMNVQQWSFEKVDDDPWAYTGLSMQVEWPLPLLLTPSSMMIYNHMFQLLFRLKRVIYALNQTWKNMRGYSTPACLLRHDIIFVLSNLFFYYQMAVVEAHFNQCVMECEKTSDFDAVKRLHENFVAALAKKSYLYAATVMNAIDQVIALGWAFCANPSIEMLGEYESRTANLCKVLSNTDAQELVILIDFNGYLMQHNTNY</sequence>
<comment type="similarity">
    <text evidence="2 6">Belongs to the TUBGCP family.</text>
</comment>
<dbReference type="GO" id="GO:0051225">
    <property type="term" value="P:spindle assembly"/>
    <property type="evidence" value="ECO:0007669"/>
    <property type="project" value="TreeGrafter"/>
</dbReference>
<dbReference type="Pfam" id="PF04130">
    <property type="entry name" value="GCP_C_terminal"/>
    <property type="match status" value="1"/>
</dbReference>
<dbReference type="PANTHER" id="PTHR19302:SF27">
    <property type="entry name" value="GAMMA-TUBULIN COMPLEX COMPONENT 4"/>
    <property type="match status" value="1"/>
</dbReference>